<dbReference type="PANTHER" id="PTHR46268">
    <property type="entry name" value="STRESS RESPONSE PROTEIN NHAX"/>
    <property type="match status" value="1"/>
</dbReference>
<dbReference type="PRINTS" id="PR01438">
    <property type="entry name" value="UNVRSLSTRESS"/>
</dbReference>
<dbReference type="InterPro" id="IPR006015">
    <property type="entry name" value="Universal_stress_UspA"/>
</dbReference>
<evidence type="ECO:0000256" key="1">
    <source>
        <dbReference type="ARBA" id="ARBA00008791"/>
    </source>
</evidence>
<keyword evidence="4" id="KW-1185">Reference proteome</keyword>
<dbReference type="PANTHER" id="PTHR46268:SF22">
    <property type="entry name" value="SENSOR PROTEIN KDPD-RELATED"/>
    <property type="match status" value="1"/>
</dbReference>
<reference evidence="3 4" key="1">
    <citation type="submission" date="2006-10" db="EMBL/GenBank/DDBJ databases">
        <title>Complete sequence of Syntrophobacter fumaroxidans MPOB.</title>
        <authorList>
            <consortium name="US DOE Joint Genome Institute"/>
            <person name="Copeland A."/>
            <person name="Lucas S."/>
            <person name="Lapidus A."/>
            <person name="Barry K."/>
            <person name="Detter J.C."/>
            <person name="Glavina del Rio T."/>
            <person name="Hammon N."/>
            <person name="Israni S."/>
            <person name="Pitluck S."/>
            <person name="Goltsman E.G."/>
            <person name="Martinez M."/>
            <person name="Schmutz J."/>
            <person name="Larimer F."/>
            <person name="Land M."/>
            <person name="Hauser L."/>
            <person name="Kyrpides N."/>
            <person name="Kim E."/>
            <person name="Boone D.R."/>
            <person name="Brockman F."/>
            <person name="Culley D."/>
            <person name="Ferry J."/>
            <person name="Gunsalus R."/>
            <person name="McInerney M.J."/>
            <person name="Morrison M."/>
            <person name="Plugge C."/>
            <person name="Rohlin L."/>
            <person name="Scholten J."/>
            <person name="Sieber J."/>
            <person name="Stams A.J.M."/>
            <person name="Worm P."/>
            <person name="Henstra A.M."/>
            <person name="Richardson P."/>
        </authorList>
    </citation>
    <scope>NUCLEOTIDE SEQUENCE [LARGE SCALE GENOMIC DNA]</scope>
    <source>
        <strain evidence="4">DSM 10017 / MPOB</strain>
    </source>
</reference>
<accession>A0LHE9</accession>
<dbReference type="KEGG" id="sfu:Sfum_1158"/>
<evidence type="ECO:0000313" key="3">
    <source>
        <dbReference type="EMBL" id="ABK16851.1"/>
    </source>
</evidence>
<evidence type="ECO:0000259" key="2">
    <source>
        <dbReference type="Pfam" id="PF00582"/>
    </source>
</evidence>
<dbReference type="InterPro" id="IPR006016">
    <property type="entry name" value="UspA"/>
</dbReference>
<dbReference type="SUPFAM" id="SSF52402">
    <property type="entry name" value="Adenine nucleotide alpha hydrolases-like"/>
    <property type="match status" value="2"/>
</dbReference>
<dbReference type="EMBL" id="CP000478">
    <property type="protein sequence ID" value="ABK16851.1"/>
    <property type="molecule type" value="Genomic_DNA"/>
</dbReference>
<dbReference type="eggNOG" id="COG0589">
    <property type="taxonomic scope" value="Bacteria"/>
</dbReference>
<dbReference type="CDD" id="cd00293">
    <property type="entry name" value="USP-like"/>
    <property type="match status" value="2"/>
</dbReference>
<dbReference type="Gene3D" id="3.40.50.620">
    <property type="entry name" value="HUPs"/>
    <property type="match status" value="2"/>
</dbReference>
<comment type="similarity">
    <text evidence="1">Belongs to the universal stress protein A family.</text>
</comment>
<protein>
    <submittedName>
        <fullName evidence="3">UspA domain protein</fullName>
    </submittedName>
</protein>
<dbReference type="HOGENOM" id="CLU_049301_2_0_7"/>
<dbReference type="Proteomes" id="UP000001784">
    <property type="component" value="Chromosome"/>
</dbReference>
<evidence type="ECO:0000313" key="4">
    <source>
        <dbReference type="Proteomes" id="UP000001784"/>
    </source>
</evidence>
<gene>
    <name evidence="3" type="ordered locus">Sfum_1158</name>
</gene>
<organism evidence="3 4">
    <name type="scientific">Syntrophobacter fumaroxidans (strain DSM 10017 / MPOB)</name>
    <dbReference type="NCBI Taxonomy" id="335543"/>
    <lineage>
        <taxon>Bacteria</taxon>
        <taxon>Pseudomonadati</taxon>
        <taxon>Thermodesulfobacteriota</taxon>
        <taxon>Syntrophobacteria</taxon>
        <taxon>Syntrophobacterales</taxon>
        <taxon>Syntrophobacteraceae</taxon>
        <taxon>Syntrophobacter</taxon>
    </lineage>
</organism>
<feature type="domain" description="UspA" evidence="2">
    <location>
        <begin position="164"/>
        <end position="296"/>
    </location>
</feature>
<proteinExistence type="inferred from homology"/>
<dbReference type="STRING" id="335543.Sfum_1158"/>
<dbReference type="RefSeq" id="WP_011698022.1">
    <property type="nucleotide sequence ID" value="NC_008554.1"/>
</dbReference>
<name>A0LHE9_SYNFM</name>
<sequence>MNIRKLLFATKFDEMNLEALKSLLDLKLAGLEEILLTHIIPRDEVAFVAYGGYLKDEAERLRVEAGIRFEDWRDDLARAGVKVKVVIEVGDPVPQIMKLAEAERVDLIACGGTRRTGIERIFAGSHTLELMRRTRKIPIFVTKHMVICDTEGECIKRLNEHPFQRPLFAADWSLPSEHALQFIIAFKHAVRKVDLVHVEEVKISKDQGASEWQRIEAESRNRLDRLCEILRQAGIESEPHLAAGDKVSEILRLSDELNSTMTILGTTAKDRIQAFFQGSLSQEVAQASELPTLLIP</sequence>
<dbReference type="Pfam" id="PF00582">
    <property type="entry name" value="Usp"/>
    <property type="match status" value="2"/>
</dbReference>
<dbReference type="OrthoDB" id="5413692at2"/>
<dbReference type="InParanoid" id="A0LHE9"/>
<dbReference type="AlphaFoldDB" id="A0LHE9"/>
<dbReference type="InterPro" id="IPR014729">
    <property type="entry name" value="Rossmann-like_a/b/a_fold"/>
</dbReference>
<feature type="domain" description="UspA" evidence="2">
    <location>
        <begin position="3"/>
        <end position="135"/>
    </location>
</feature>